<dbReference type="Pfam" id="PF05907">
    <property type="entry name" value="CXXC_Zn-b_euk"/>
    <property type="match status" value="1"/>
</dbReference>
<name>A0A0V0ZG54_9BILA</name>
<keyword evidence="3" id="KW-0862">Zinc</keyword>
<comment type="caution">
    <text evidence="5">The sequence shown here is derived from an EMBL/GenBank/DDBJ whole genome shotgun (WGS) entry which is preliminary data.</text>
</comment>
<evidence type="ECO:0000313" key="5">
    <source>
        <dbReference type="EMBL" id="KRY11381.1"/>
    </source>
</evidence>
<dbReference type="Proteomes" id="UP000054783">
    <property type="component" value="Unassembled WGS sequence"/>
</dbReference>
<reference evidence="5 6" key="1">
    <citation type="submission" date="2015-01" db="EMBL/GenBank/DDBJ databases">
        <title>Evolution of Trichinella species and genotypes.</title>
        <authorList>
            <person name="Korhonen P.K."/>
            <person name="Edoardo P."/>
            <person name="Giuseppe L.R."/>
            <person name="Gasser R.B."/>
        </authorList>
    </citation>
    <scope>NUCLEOTIDE SEQUENCE [LARGE SCALE GENOMIC DNA]</scope>
    <source>
        <strain evidence="5">ISS2496</strain>
    </source>
</reference>
<dbReference type="GO" id="GO:0008270">
    <property type="term" value="F:zinc ion binding"/>
    <property type="evidence" value="ECO:0007669"/>
    <property type="project" value="TreeGrafter"/>
</dbReference>
<evidence type="ECO:0000256" key="3">
    <source>
        <dbReference type="ARBA" id="ARBA00022833"/>
    </source>
</evidence>
<accession>A0A0V0ZG54</accession>
<evidence type="ECO:0000256" key="4">
    <source>
        <dbReference type="SAM" id="Phobius"/>
    </source>
</evidence>
<dbReference type="EMBL" id="JYDQ01000196">
    <property type="protein sequence ID" value="KRY11381.1"/>
    <property type="molecule type" value="Genomic_DNA"/>
</dbReference>
<dbReference type="STRING" id="990121.A0A0V0ZG54"/>
<evidence type="ECO:0000313" key="6">
    <source>
        <dbReference type="Proteomes" id="UP000054783"/>
    </source>
</evidence>
<dbReference type="SUPFAM" id="SSF141678">
    <property type="entry name" value="MAL13P1.257-like"/>
    <property type="match status" value="1"/>
</dbReference>
<keyword evidence="2" id="KW-0479">Metal-binding</keyword>
<keyword evidence="4" id="KW-1133">Transmembrane helix</keyword>
<dbReference type="PANTHER" id="PTHR12857:SF0">
    <property type="entry name" value="CXXC MOTIF CONTAINING ZINC BINDING PROTEIN"/>
    <property type="match status" value="1"/>
</dbReference>
<keyword evidence="6" id="KW-1185">Reference proteome</keyword>
<evidence type="ECO:0000256" key="1">
    <source>
        <dbReference type="ARBA" id="ARBA00007818"/>
    </source>
</evidence>
<dbReference type="OrthoDB" id="10248838at2759"/>
<sequence length="652" mass="72753">MKPRHCENITWDDLSWRSDGSVAILPLNKRIRVSVDVLIAKLLITAAHGSHHTHFVINTVRFKSYNTICSFVVSSNFQTSFLRKRTKMPKYSLEMKILTNTVETLEPNNDNFAWQITVKCQCGEVSTNWHSIYKEEKFDIPGSRGEANFVKKCKVCGKVGSIDIIDGSISAYDAELGKAWQKVVMFECRGVKPVDFEPGVLSNVENCAYSTGGWIVTAMSGARYENVDLSEKTWAEYDENTLNAMGGGKQQSVELFVATAHNSEIPCDRSNVETAVQRFWIVDFDPVMNKARHYDISCNSSGMHVAVHMERPFTGTVHLADRFSQCRTVVESADSFAMFFPNNEANVGCNIKEKDNRLTATLIFSNQRANLPRNAIFGNDAVDEVQCMLESTSTESNNNNSKMIYTHTGLTVIEQATAAGDGDDDGGSGTSIVQESTVHRQAHLEILRDSSPVKQVYIGETLLLSIWADYDAEGIFVENCSVTDALLEQPLLPLIINGCCEYCTVMFRRAEHYRSFSSCSRSFASILSSVQNGRRGTALFSMRDKILQRLVPTVVTRGATRFRRIVNGIEQKSQTAVYSSVETLISILPKESSTTPSQQLIGLTSEMLNDSEAQSWKFATSVVLLFALSLLVASFIVLLAYWQWKRRLANAQ</sequence>
<protein>
    <submittedName>
        <fullName evidence="5">UPF0587 protein F46B6.12</fullName>
    </submittedName>
</protein>
<comment type="similarity">
    <text evidence="1">Belongs to the UPF0587 family.</text>
</comment>
<dbReference type="PANTHER" id="PTHR12857">
    <property type="entry name" value="CXXC MOTIF CONTAINING ZINC BINDING PROTEIN"/>
    <property type="match status" value="1"/>
</dbReference>
<organism evidence="5 6">
    <name type="scientific">Trichinella patagoniensis</name>
    <dbReference type="NCBI Taxonomy" id="990121"/>
    <lineage>
        <taxon>Eukaryota</taxon>
        <taxon>Metazoa</taxon>
        <taxon>Ecdysozoa</taxon>
        <taxon>Nematoda</taxon>
        <taxon>Enoplea</taxon>
        <taxon>Dorylaimia</taxon>
        <taxon>Trichinellida</taxon>
        <taxon>Trichinellidae</taxon>
        <taxon>Trichinella</taxon>
    </lineage>
</organism>
<keyword evidence="4" id="KW-0812">Transmembrane</keyword>
<dbReference type="InterPro" id="IPR008584">
    <property type="entry name" value="CXXC_Zn-binding_euk"/>
</dbReference>
<proteinExistence type="inferred from homology"/>
<evidence type="ECO:0000256" key="2">
    <source>
        <dbReference type="ARBA" id="ARBA00022723"/>
    </source>
</evidence>
<gene>
    <name evidence="5" type="primary">F46B6.12</name>
    <name evidence="5" type="ORF">T12_9575</name>
</gene>
<dbReference type="AlphaFoldDB" id="A0A0V0ZG54"/>
<feature type="transmembrane region" description="Helical" evidence="4">
    <location>
        <begin position="618"/>
        <end position="642"/>
    </location>
</feature>
<keyword evidence="4" id="KW-0472">Membrane</keyword>